<keyword evidence="3" id="KW-0808">Transferase</keyword>
<keyword evidence="3" id="KW-0328">Glycosyltransferase</keyword>
<dbReference type="EC" id="2.4.-.-" evidence="3"/>
<evidence type="ECO:0000313" key="3">
    <source>
        <dbReference type="EMBL" id="MBQ0929726.1"/>
    </source>
</evidence>
<evidence type="ECO:0000259" key="2">
    <source>
        <dbReference type="Pfam" id="PF00535"/>
    </source>
</evidence>
<dbReference type="Gene3D" id="1.25.40.10">
    <property type="entry name" value="Tetratricopeptide repeat domain"/>
    <property type="match status" value="1"/>
</dbReference>
<dbReference type="SUPFAM" id="SSF48452">
    <property type="entry name" value="TPR-like"/>
    <property type="match status" value="1"/>
</dbReference>
<organism evidence="3 4">
    <name type="scientific">Ideonella alba</name>
    <dbReference type="NCBI Taxonomy" id="2824118"/>
    <lineage>
        <taxon>Bacteria</taxon>
        <taxon>Pseudomonadati</taxon>
        <taxon>Pseudomonadota</taxon>
        <taxon>Betaproteobacteria</taxon>
        <taxon>Burkholderiales</taxon>
        <taxon>Sphaerotilaceae</taxon>
        <taxon>Ideonella</taxon>
    </lineage>
</organism>
<comment type="similarity">
    <text evidence="1">Belongs to the glycosyltransferase 2 family. WaaE/KdtX subfamily.</text>
</comment>
<comment type="caution">
    <text evidence="3">The sequence shown here is derived from an EMBL/GenBank/DDBJ whole genome shotgun (WGS) entry which is preliminary data.</text>
</comment>
<protein>
    <submittedName>
        <fullName evidence="3">Glycosyltransferase</fullName>
        <ecNumber evidence="3">2.4.-.-</ecNumber>
    </submittedName>
</protein>
<evidence type="ECO:0000313" key="4">
    <source>
        <dbReference type="Proteomes" id="UP000676246"/>
    </source>
</evidence>
<dbReference type="RefSeq" id="WP_210851976.1">
    <property type="nucleotide sequence ID" value="NZ_JAGQDD010000002.1"/>
</dbReference>
<dbReference type="EMBL" id="JAGQDD010000002">
    <property type="protein sequence ID" value="MBQ0929726.1"/>
    <property type="molecule type" value="Genomic_DNA"/>
</dbReference>
<dbReference type="PANTHER" id="PTHR43630:SF2">
    <property type="entry name" value="GLYCOSYLTRANSFERASE"/>
    <property type="match status" value="1"/>
</dbReference>
<dbReference type="InterPro" id="IPR011990">
    <property type="entry name" value="TPR-like_helical_dom_sf"/>
</dbReference>
<dbReference type="Pfam" id="PF00535">
    <property type="entry name" value="Glycos_transf_2"/>
    <property type="match status" value="1"/>
</dbReference>
<sequence>MTTDTHARIALVMIARNEARCLRRAIDSLRPHVDDCLVLDTGSDDATPAIARAAGARVAHFAWVDDFSAARNAALDLAAADWHLVVDADEWLISGAEALAALRRQRPDFVGQVRVDSQQDGDAGSVPSWISRVLPGPVRYVGRVHEQPQHALPVRRLALQLGHDGYQGEALARKAGRNARLLDQALAADPDDAYLWYQRGKDHDVYGRWAEAVADFDQAARRPGDQAWRHDLAVRRLHAMKCLGRHGQAMQLAEAELARWADSPDFFFALGDLLLDWAAQEPARSGELVPLIEAAWQRCLAIGERPDLEGAVAGRGSHLAERNLRLLHELLG</sequence>
<dbReference type="PANTHER" id="PTHR43630">
    <property type="entry name" value="POLY-BETA-1,6-N-ACETYL-D-GLUCOSAMINE SYNTHASE"/>
    <property type="match status" value="1"/>
</dbReference>
<feature type="domain" description="Glycosyltransferase 2-like" evidence="2">
    <location>
        <begin position="11"/>
        <end position="128"/>
    </location>
</feature>
<accession>A0A940YB11</accession>
<dbReference type="InterPro" id="IPR029044">
    <property type="entry name" value="Nucleotide-diphossugar_trans"/>
</dbReference>
<name>A0A940YB11_9BURK</name>
<keyword evidence="4" id="KW-1185">Reference proteome</keyword>
<dbReference type="SUPFAM" id="SSF53448">
    <property type="entry name" value="Nucleotide-diphospho-sugar transferases"/>
    <property type="match status" value="1"/>
</dbReference>
<reference evidence="3 4" key="1">
    <citation type="submission" date="2021-04" db="EMBL/GenBank/DDBJ databases">
        <title>The genome sequence of Ideonella sp. 3Y2.</title>
        <authorList>
            <person name="Liu Y."/>
        </authorList>
    </citation>
    <scope>NUCLEOTIDE SEQUENCE [LARGE SCALE GENOMIC DNA]</scope>
    <source>
        <strain evidence="3 4">3Y2</strain>
    </source>
</reference>
<proteinExistence type="inferred from homology"/>
<dbReference type="Gene3D" id="3.90.550.10">
    <property type="entry name" value="Spore Coat Polysaccharide Biosynthesis Protein SpsA, Chain A"/>
    <property type="match status" value="1"/>
</dbReference>
<dbReference type="GO" id="GO:0016757">
    <property type="term" value="F:glycosyltransferase activity"/>
    <property type="evidence" value="ECO:0007669"/>
    <property type="project" value="UniProtKB-KW"/>
</dbReference>
<gene>
    <name evidence="3" type="ORF">KAK03_04440</name>
</gene>
<dbReference type="Proteomes" id="UP000676246">
    <property type="component" value="Unassembled WGS sequence"/>
</dbReference>
<dbReference type="AlphaFoldDB" id="A0A940YB11"/>
<dbReference type="InterPro" id="IPR001173">
    <property type="entry name" value="Glyco_trans_2-like"/>
</dbReference>
<evidence type="ECO:0000256" key="1">
    <source>
        <dbReference type="ARBA" id="ARBA00038494"/>
    </source>
</evidence>